<dbReference type="EMBL" id="BMMF01000003">
    <property type="protein sequence ID" value="GGK27884.1"/>
    <property type="molecule type" value="Genomic_DNA"/>
</dbReference>
<protein>
    <submittedName>
        <fullName evidence="2">Glyoxalase</fullName>
    </submittedName>
</protein>
<dbReference type="InterPro" id="IPR004360">
    <property type="entry name" value="Glyas_Fos-R_dOase_dom"/>
</dbReference>
<name>A0A917Q6B5_9HYPH</name>
<dbReference type="InterPro" id="IPR037523">
    <property type="entry name" value="VOC_core"/>
</dbReference>
<evidence type="ECO:0000313" key="2">
    <source>
        <dbReference type="EMBL" id="GGK27884.1"/>
    </source>
</evidence>
<feature type="domain" description="VOC" evidence="1">
    <location>
        <begin position="152"/>
        <end position="277"/>
    </location>
</feature>
<proteinExistence type="predicted"/>
<dbReference type="RefSeq" id="WP_188910847.1">
    <property type="nucleotide sequence ID" value="NZ_BMMF01000003.1"/>
</dbReference>
<gene>
    <name evidence="2" type="ORF">GCM10011322_13020</name>
</gene>
<dbReference type="Gene3D" id="3.10.180.10">
    <property type="entry name" value="2,3-Dihydroxybiphenyl 1,2-Dioxygenase, domain 1"/>
    <property type="match status" value="2"/>
</dbReference>
<dbReference type="InterPro" id="IPR052537">
    <property type="entry name" value="Extradiol_RC_dioxygenase"/>
</dbReference>
<dbReference type="Proteomes" id="UP000600449">
    <property type="component" value="Unassembled WGS sequence"/>
</dbReference>
<organism evidence="2 3">
    <name type="scientific">Salinarimonas ramus</name>
    <dbReference type="NCBI Taxonomy" id="690164"/>
    <lineage>
        <taxon>Bacteria</taxon>
        <taxon>Pseudomonadati</taxon>
        <taxon>Pseudomonadota</taxon>
        <taxon>Alphaproteobacteria</taxon>
        <taxon>Hyphomicrobiales</taxon>
        <taxon>Salinarimonadaceae</taxon>
        <taxon>Salinarimonas</taxon>
    </lineage>
</organism>
<comment type="caution">
    <text evidence="2">The sequence shown here is derived from an EMBL/GenBank/DDBJ whole genome shotgun (WGS) entry which is preliminary data.</text>
</comment>
<dbReference type="Pfam" id="PF00903">
    <property type="entry name" value="Glyoxalase"/>
    <property type="match status" value="2"/>
</dbReference>
<evidence type="ECO:0000259" key="1">
    <source>
        <dbReference type="PROSITE" id="PS51819"/>
    </source>
</evidence>
<dbReference type="PANTHER" id="PTHR36110:SF4">
    <property type="entry name" value="RING-CLEAVING DIOXYGENASE MHQA-RELATED"/>
    <property type="match status" value="1"/>
</dbReference>
<reference evidence="2 3" key="1">
    <citation type="journal article" date="2014" name="Int. J. Syst. Evol. Microbiol.">
        <title>Complete genome sequence of Corynebacterium casei LMG S-19264T (=DSM 44701T), isolated from a smear-ripened cheese.</title>
        <authorList>
            <consortium name="US DOE Joint Genome Institute (JGI-PGF)"/>
            <person name="Walter F."/>
            <person name="Albersmeier A."/>
            <person name="Kalinowski J."/>
            <person name="Ruckert C."/>
        </authorList>
    </citation>
    <scope>NUCLEOTIDE SEQUENCE [LARGE SCALE GENOMIC DNA]</scope>
    <source>
        <strain evidence="2 3">CGMCC 1.9161</strain>
    </source>
</reference>
<dbReference type="AlphaFoldDB" id="A0A917Q6B5"/>
<dbReference type="PROSITE" id="PS51819">
    <property type="entry name" value="VOC"/>
    <property type="match status" value="2"/>
</dbReference>
<evidence type="ECO:0000313" key="3">
    <source>
        <dbReference type="Proteomes" id="UP000600449"/>
    </source>
</evidence>
<feature type="domain" description="VOC" evidence="1">
    <location>
        <begin position="5"/>
        <end position="130"/>
    </location>
</feature>
<keyword evidence="3" id="KW-1185">Reference proteome</keyword>
<dbReference type="PANTHER" id="PTHR36110">
    <property type="entry name" value="RING-CLEAVING DIOXYGENASE MHQE-RELATED"/>
    <property type="match status" value="1"/>
</dbReference>
<dbReference type="CDD" id="cd08347">
    <property type="entry name" value="PcpA_C_like"/>
    <property type="match status" value="1"/>
</dbReference>
<sequence length="314" mass="34250">MQLTGLHHLTAVTADAPGNHAFYTDVLGLRLVKKTVNQDDVSAYHLFYADGLASPGSDITFFDWPVGRERRGTHAITRTGLRVAGEEALAFWEAHLADRGVRHGGTTRRDGRVVLDFEDPEGQRLTLVDDGGAGEAHPWERSPVPAEHQIRGLGPVTISVPDRAPTAMVLERLMNMREARAYQTPGRPGSTTHVYEMGEGGPAAELHVAVEPGLETARPGAGGVHHVAFRIPDADYADWAARLRGLGVPSSGPVDRFYFKSLYFREPNGILFELATDGPGFAVDEPMAELGERLALPPFLEGRREEIERGLKPL</sequence>
<accession>A0A917Q6B5</accession>
<dbReference type="InterPro" id="IPR029068">
    <property type="entry name" value="Glyas_Bleomycin-R_OHBP_Dase"/>
</dbReference>
<dbReference type="SUPFAM" id="SSF54593">
    <property type="entry name" value="Glyoxalase/Bleomycin resistance protein/Dihydroxybiphenyl dioxygenase"/>
    <property type="match status" value="1"/>
</dbReference>